<proteinExistence type="predicted"/>
<evidence type="ECO:0000313" key="2">
    <source>
        <dbReference type="Proteomes" id="UP001628091"/>
    </source>
</evidence>
<accession>A0ABQ0H3E5</accession>
<dbReference type="Proteomes" id="UP001628091">
    <property type="component" value="Unassembled WGS sequence"/>
</dbReference>
<name>A0ABQ0H3E5_9HYPH</name>
<evidence type="ECO:0000313" key="1">
    <source>
        <dbReference type="EMBL" id="GAB1583449.1"/>
    </source>
</evidence>
<dbReference type="EMBL" id="BAAFZP010000002">
    <property type="protein sequence ID" value="GAB1583449.1"/>
    <property type="molecule type" value="Genomic_DNA"/>
</dbReference>
<organism evidence="1 2">
    <name type="scientific">Phyllobacterium phragmitis</name>
    <dbReference type="NCBI Taxonomy" id="2670329"/>
    <lineage>
        <taxon>Bacteria</taxon>
        <taxon>Pseudomonadati</taxon>
        <taxon>Pseudomonadota</taxon>
        <taxon>Alphaproteobacteria</taxon>
        <taxon>Hyphomicrobiales</taxon>
        <taxon>Phyllobacteriaceae</taxon>
        <taxon>Phyllobacterium</taxon>
    </lineage>
</organism>
<dbReference type="Gene3D" id="3.40.30.10">
    <property type="entry name" value="Glutaredoxin"/>
    <property type="match status" value="1"/>
</dbReference>
<protein>
    <recommendedName>
        <fullName evidence="3">GST N-terminal domain-containing protein</fullName>
    </recommendedName>
</protein>
<comment type="caution">
    <text evidence="1">The sequence shown here is derived from an EMBL/GenBank/DDBJ whole genome shotgun (WGS) entry which is preliminary data.</text>
</comment>
<sequence length="55" mass="6527">MQLLYQTHSPYARKVLVFAHETKLLPQLDVVHHETSPTRQNEMVYRYNPLGRCLC</sequence>
<gene>
    <name evidence="1" type="ORF">PPNSA23_33920</name>
</gene>
<evidence type="ECO:0008006" key="3">
    <source>
        <dbReference type="Google" id="ProtNLM"/>
    </source>
</evidence>
<reference evidence="1 2" key="1">
    <citation type="submission" date="2024-10" db="EMBL/GenBank/DDBJ databases">
        <title>Isolation, draft genome sequencing and identification of Phyllobacterium sp. NSA23, isolated from leaf soil.</title>
        <authorList>
            <person name="Akita H."/>
        </authorList>
    </citation>
    <scope>NUCLEOTIDE SEQUENCE [LARGE SCALE GENOMIC DNA]</scope>
    <source>
        <strain evidence="1 2">NSA23</strain>
    </source>
</reference>
<keyword evidence="2" id="KW-1185">Reference proteome</keyword>